<dbReference type="GO" id="GO:0004356">
    <property type="term" value="F:glutamine synthetase activity"/>
    <property type="evidence" value="ECO:0007669"/>
    <property type="project" value="UniProtKB-EC"/>
</dbReference>
<dbReference type="InterPro" id="IPR008146">
    <property type="entry name" value="Gln_synth_cat_dom"/>
</dbReference>
<dbReference type="EMBL" id="VSSQ01031354">
    <property type="protein sequence ID" value="MPM82203.1"/>
    <property type="molecule type" value="Genomic_DNA"/>
</dbReference>
<feature type="domain" description="GS catalytic" evidence="2">
    <location>
        <begin position="2"/>
        <end position="92"/>
    </location>
</feature>
<sequence>MCLAAGLDGIEKQMTPPSEVTENIYAMDENERLAKGISSLPGSLEEAVRVMESDPLILDTLGSHVANHYAEGKLKEWEEYRVRVTGWEREKYIVAY</sequence>
<gene>
    <name evidence="3" type="primary">glnA_55</name>
    <name evidence="3" type="ORF">SDC9_129264</name>
</gene>
<evidence type="ECO:0000259" key="2">
    <source>
        <dbReference type="Pfam" id="PF00120"/>
    </source>
</evidence>
<dbReference type="PANTHER" id="PTHR43785">
    <property type="entry name" value="GAMMA-GLUTAMYLPUTRESCINE SYNTHETASE"/>
    <property type="match status" value="1"/>
</dbReference>
<dbReference type="PANTHER" id="PTHR43785:SF12">
    <property type="entry name" value="TYPE-1 GLUTAMINE SYNTHETASE 2"/>
    <property type="match status" value="1"/>
</dbReference>
<proteinExistence type="predicted"/>
<dbReference type="SUPFAM" id="SSF55931">
    <property type="entry name" value="Glutamine synthetase/guanido kinase"/>
    <property type="match status" value="1"/>
</dbReference>
<dbReference type="EC" id="6.3.1.2" evidence="3"/>
<name>A0A645CZB0_9ZZZZ</name>
<protein>
    <submittedName>
        <fullName evidence="3">Glutamine synthetase</fullName>
        <ecNumber evidence="3">6.3.1.2</ecNumber>
    </submittedName>
</protein>
<dbReference type="Gene3D" id="3.30.590.10">
    <property type="entry name" value="Glutamine synthetase/guanido kinase, catalytic domain"/>
    <property type="match status" value="1"/>
</dbReference>
<comment type="caution">
    <text evidence="3">The sequence shown here is derived from an EMBL/GenBank/DDBJ whole genome shotgun (WGS) entry which is preliminary data.</text>
</comment>
<dbReference type="InterPro" id="IPR014746">
    <property type="entry name" value="Gln_synth/guanido_kin_cat_dom"/>
</dbReference>
<accession>A0A645CZB0</accession>
<evidence type="ECO:0000256" key="1">
    <source>
        <dbReference type="ARBA" id="ARBA00022598"/>
    </source>
</evidence>
<dbReference type="GO" id="GO:0006542">
    <property type="term" value="P:glutamine biosynthetic process"/>
    <property type="evidence" value="ECO:0007669"/>
    <property type="project" value="TreeGrafter"/>
</dbReference>
<dbReference type="Pfam" id="PF00120">
    <property type="entry name" value="Gln-synt_C"/>
    <property type="match status" value="1"/>
</dbReference>
<organism evidence="3">
    <name type="scientific">bioreactor metagenome</name>
    <dbReference type="NCBI Taxonomy" id="1076179"/>
    <lineage>
        <taxon>unclassified sequences</taxon>
        <taxon>metagenomes</taxon>
        <taxon>ecological metagenomes</taxon>
    </lineage>
</organism>
<keyword evidence="1 3" id="KW-0436">Ligase</keyword>
<reference evidence="3" key="1">
    <citation type="submission" date="2019-08" db="EMBL/GenBank/DDBJ databases">
        <authorList>
            <person name="Kucharzyk K."/>
            <person name="Murdoch R.W."/>
            <person name="Higgins S."/>
            <person name="Loffler F."/>
        </authorList>
    </citation>
    <scope>NUCLEOTIDE SEQUENCE</scope>
</reference>
<evidence type="ECO:0000313" key="3">
    <source>
        <dbReference type="EMBL" id="MPM82203.1"/>
    </source>
</evidence>
<dbReference type="AlphaFoldDB" id="A0A645CZB0"/>